<comment type="caution">
    <text evidence="2">The sequence shown here is derived from an EMBL/GenBank/DDBJ whole genome shotgun (WGS) entry which is preliminary data.</text>
</comment>
<proteinExistence type="predicted"/>
<reference evidence="2" key="1">
    <citation type="submission" date="2023-07" db="EMBL/GenBank/DDBJ databases">
        <authorList>
            <consortium name="AG Swart"/>
            <person name="Singh M."/>
            <person name="Singh A."/>
            <person name="Seah K."/>
            <person name="Emmerich C."/>
        </authorList>
    </citation>
    <scope>NUCLEOTIDE SEQUENCE</scope>
    <source>
        <strain evidence="2">DP1</strain>
    </source>
</reference>
<gene>
    <name evidence="2" type="ORF">ECRASSUSDP1_LOCUS29482</name>
</gene>
<keyword evidence="1" id="KW-1133">Transmembrane helix</keyword>
<dbReference type="EMBL" id="CAMPGE010030330">
    <property type="protein sequence ID" value="CAI2387848.1"/>
    <property type="molecule type" value="Genomic_DNA"/>
</dbReference>
<dbReference type="AlphaFoldDB" id="A0AAD2DCM5"/>
<protein>
    <submittedName>
        <fullName evidence="2">Uncharacterized protein</fullName>
    </submittedName>
</protein>
<organism evidence="2 3">
    <name type="scientific">Euplotes crassus</name>
    <dbReference type="NCBI Taxonomy" id="5936"/>
    <lineage>
        <taxon>Eukaryota</taxon>
        <taxon>Sar</taxon>
        <taxon>Alveolata</taxon>
        <taxon>Ciliophora</taxon>
        <taxon>Intramacronucleata</taxon>
        <taxon>Spirotrichea</taxon>
        <taxon>Hypotrichia</taxon>
        <taxon>Euplotida</taxon>
        <taxon>Euplotidae</taxon>
        <taxon>Moneuplotes</taxon>
    </lineage>
</organism>
<keyword evidence="3" id="KW-1185">Reference proteome</keyword>
<feature type="transmembrane region" description="Helical" evidence="1">
    <location>
        <begin position="624"/>
        <end position="645"/>
    </location>
</feature>
<keyword evidence="1" id="KW-0472">Membrane</keyword>
<sequence length="722" mass="83950">MNEGELYPLYQIADEYLFVIFGQPKYLYVYNLLEHAHNSLVTRMKLDPSYNDLDTYLIIENVKFTSSFYLFVFYGSEKYEVILFEPNNWMLGDIDNESNLFLNQTEIETAFYPDKIVNLTLTPFYANEYPHKEIYPLNLSMNCTNKGLKIQSRHKEDLIEIAQSQENITFSLLDYFDGFNMSYNYDILQGSENETKIYISKEDHQSYYLNQDTVGRHAKAAFIYNDNDLFVFYSSSTQIDRYNILDPINSYKSIENLPILDNCELDYLKYFKINEDLDQPADSIERDLLVVNCMVTKNEVGSSFEIRFYEFKIDAENEPRADFLAKVGISMHVKEIQIRRSTGNDGYFHIIVLSEETFKYDSTLFMLIVEYDVDKPFSLLRYETFTGSQIGFDKFVVESFAFIPNQHYFIVGINDFGMAVFDTSRIEVADVIIFKNLFDDFYDTFSVVSLIPTSENEVRVMLRNQEAFTIYWDDLELSPIDGGVLSNVTGTQRFVNVPSQIATNLVDYSAHSVVQLICYIQEGGFFKGFIRVYNHMNRNNTKSFREYHIGRVPKCAFVHYNSQMERIVIICGDRFYVYNMFIYPFLSIKNTNGASNLKVKITADNHCSNQSLNIHLITQDHGVFVLKIIVVATTIGSVILIITLLKLFFRFCCLRNDTDESSIGSIHFKQERTSDNNIPYGELSSMKRIGYSALINETYESDTQTKENTLYLKEENDLLSDK</sequence>
<accession>A0AAD2DCM5</accession>
<evidence type="ECO:0000313" key="3">
    <source>
        <dbReference type="Proteomes" id="UP001295684"/>
    </source>
</evidence>
<keyword evidence="1" id="KW-0812">Transmembrane</keyword>
<evidence type="ECO:0000313" key="2">
    <source>
        <dbReference type="EMBL" id="CAI2387848.1"/>
    </source>
</evidence>
<name>A0AAD2DCM5_EUPCR</name>
<evidence type="ECO:0000256" key="1">
    <source>
        <dbReference type="SAM" id="Phobius"/>
    </source>
</evidence>
<dbReference type="Proteomes" id="UP001295684">
    <property type="component" value="Unassembled WGS sequence"/>
</dbReference>